<evidence type="ECO:0000313" key="1">
    <source>
        <dbReference type="EMBL" id="EGG07484.1"/>
    </source>
</evidence>
<dbReference type="InParanoid" id="F4RJI6"/>
<dbReference type="GeneID" id="18928999"/>
<evidence type="ECO:0000313" key="2">
    <source>
        <dbReference type="Proteomes" id="UP000001072"/>
    </source>
</evidence>
<gene>
    <name evidence="1" type="ORF">MELLADRAFT_55880</name>
</gene>
<dbReference type="STRING" id="747676.F4RJI6"/>
<dbReference type="RefSeq" id="XP_007409391.1">
    <property type="nucleotide sequence ID" value="XM_007409329.1"/>
</dbReference>
<dbReference type="KEGG" id="mlr:MELLADRAFT_55880"/>
<accession>F4RJI6</accession>
<protein>
    <submittedName>
        <fullName evidence="1">Uncharacterized protein</fullName>
    </submittedName>
</protein>
<name>F4RJI6_MELLP</name>
<dbReference type="HOGENOM" id="CLU_2705320_0_0_1"/>
<organism evidence="2">
    <name type="scientific">Melampsora larici-populina (strain 98AG31 / pathotype 3-4-7)</name>
    <name type="common">Poplar leaf rust fungus</name>
    <dbReference type="NCBI Taxonomy" id="747676"/>
    <lineage>
        <taxon>Eukaryota</taxon>
        <taxon>Fungi</taxon>
        <taxon>Dikarya</taxon>
        <taxon>Basidiomycota</taxon>
        <taxon>Pucciniomycotina</taxon>
        <taxon>Pucciniomycetes</taxon>
        <taxon>Pucciniales</taxon>
        <taxon>Melampsoraceae</taxon>
        <taxon>Melampsora</taxon>
    </lineage>
</organism>
<dbReference type="AlphaFoldDB" id="F4RJI6"/>
<keyword evidence="2" id="KW-1185">Reference proteome</keyword>
<dbReference type="EMBL" id="GL883104">
    <property type="protein sequence ID" value="EGG07484.1"/>
    <property type="molecule type" value="Genomic_DNA"/>
</dbReference>
<proteinExistence type="predicted"/>
<sequence length="73" mass="7930">MAMIFESSDKAFFKSGIEKPAIRRLRNAGGFDIASPYGLVPGAQTDFSDLKIRSYQEDCLAPSVPEKSAEEGS</sequence>
<dbReference type="OrthoDB" id="2120038at2759"/>
<dbReference type="Proteomes" id="UP000001072">
    <property type="component" value="Unassembled WGS sequence"/>
</dbReference>
<reference evidence="2" key="1">
    <citation type="journal article" date="2011" name="Proc. Natl. Acad. Sci. U.S.A.">
        <title>Obligate biotrophy features unraveled by the genomic analysis of rust fungi.</title>
        <authorList>
            <person name="Duplessis S."/>
            <person name="Cuomo C.A."/>
            <person name="Lin Y.-C."/>
            <person name="Aerts A."/>
            <person name="Tisserant E."/>
            <person name="Veneault-Fourrey C."/>
            <person name="Joly D.L."/>
            <person name="Hacquard S."/>
            <person name="Amselem J."/>
            <person name="Cantarel B.L."/>
            <person name="Chiu R."/>
            <person name="Coutinho P.M."/>
            <person name="Feau N."/>
            <person name="Field M."/>
            <person name="Frey P."/>
            <person name="Gelhaye E."/>
            <person name="Goldberg J."/>
            <person name="Grabherr M.G."/>
            <person name="Kodira C.D."/>
            <person name="Kohler A."/>
            <person name="Kuees U."/>
            <person name="Lindquist E.A."/>
            <person name="Lucas S.M."/>
            <person name="Mago R."/>
            <person name="Mauceli E."/>
            <person name="Morin E."/>
            <person name="Murat C."/>
            <person name="Pangilinan J.L."/>
            <person name="Park R."/>
            <person name="Pearson M."/>
            <person name="Quesneville H."/>
            <person name="Rouhier N."/>
            <person name="Sakthikumar S."/>
            <person name="Salamov A.A."/>
            <person name="Schmutz J."/>
            <person name="Selles B."/>
            <person name="Shapiro H."/>
            <person name="Tanguay P."/>
            <person name="Tuskan G.A."/>
            <person name="Henrissat B."/>
            <person name="Van de Peer Y."/>
            <person name="Rouze P."/>
            <person name="Ellis J.G."/>
            <person name="Dodds P.N."/>
            <person name="Schein J.E."/>
            <person name="Zhong S."/>
            <person name="Hamelin R.C."/>
            <person name="Grigoriev I.V."/>
            <person name="Szabo L.J."/>
            <person name="Martin F."/>
        </authorList>
    </citation>
    <scope>NUCLEOTIDE SEQUENCE [LARGE SCALE GENOMIC DNA]</scope>
    <source>
        <strain evidence="2">98AG31 / pathotype 3-4-7</strain>
    </source>
</reference>
<dbReference type="VEuPathDB" id="FungiDB:MELLADRAFT_55880"/>